<evidence type="ECO:0000256" key="2">
    <source>
        <dbReference type="ARBA" id="ARBA00007594"/>
    </source>
</evidence>
<dbReference type="PANTHER" id="PTHR14428">
    <property type="entry name" value="NUCLEOLAR COMPLEX PROTEIN 3"/>
    <property type="match status" value="1"/>
</dbReference>
<dbReference type="GO" id="GO:0006270">
    <property type="term" value="P:DNA replication initiation"/>
    <property type="evidence" value="ECO:0007669"/>
    <property type="project" value="TreeGrafter"/>
</dbReference>
<dbReference type="InterPro" id="IPR016903">
    <property type="entry name" value="Nucleolar_cplx-assoc_3"/>
</dbReference>
<evidence type="ECO:0000313" key="15">
    <source>
        <dbReference type="EMBL" id="CAD7279303.1"/>
    </source>
</evidence>
<reference evidence="15" key="1">
    <citation type="submission" date="2020-11" db="EMBL/GenBank/DDBJ databases">
        <authorList>
            <person name="Tran Van P."/>
        </authorList>
    </citation>
    <scope>NUCLEOTIDE SEQUENCE</scope>
</reference>
<dbReference type="GO" id="GO:0005730">
    <property type="term" value="C:nucleolus"/>
    <property type="evidence" value="ECO:0007669"/>
    <property type="project" value="UniProtKB-SubCell"/>
</dbReference>
<dbReference type="EMBL" id="OA883615">
    <property type="protein sequence ID" value="CAD7279303.1"/>
    <property type="molecule type" value="Genomic_DNA"/>
</dbReference>
<dbReference type="Pfam" id="PF07540">
    <property type="entry name" value="NOC3p"/>
    <property type="match status" value="1"/>
</dbReference>
<feature type="coiled-coil region" evidence="10">
    <location>
        <begin position="407"/>
        <end position="434"/>
    </location>
</feature>
<evidence type="ECO:0000256" key="11">
    <source>
        <dbReference type="SAM" id="MobiDB-lite"/>
    </source>
</evidence>
<proteinExistence type="inferred from homology"/>
<dbReference type="EMBL" id="CAJPEX010001578">
    <property type="protein sequence ID" value="CAG0919455.1"/>
    <property type="molecule type" value="Genomic_DNA"/>
</dbReference>
<evidence type="ECO:0000256" key="8">
    <source>
        <dbReference type="ARBA" id="ARBA00032701"/>
    </source>
</evidence>
<dbReference type="Proteomes" id="UP000678499">
    <property type="component" value="Unassembled WGS sequence"/>
</dbReference>
<organism evidence="15">
    <name type="scientific">Notodromas monacha</name>
    <dbReference type="NCBI Taxonomy" id="399045"/>
    <lineage>
        <taxon>Eukaryota</taxon>
        <taxon>Metazoa</taxon>
        <taxon>Ecdysozoa</taxon>
        <taxon>Arthropoda</taxon>
        <taxon>Crustacea</taxon>
        <taxon>Oligostraca</taxon>
        <taxon>Ostracoda</taxon>
        <taxon>Podocopa</taxon>
        <taxon>Podocopida</taxon>
        <taxon>Cypridocopina</taxon>
        <taxon>Cypridoidea</taxon>
        <taxon>Cyprididae</taxon>
        <taxon>Notodromas</taxon>
    </lineage>
</organism>
<comment type="subcellular location">
    <subcellularLocation>
        <location evidence="1">Nucleus</location>
        <location evidence="1">Nucleolus</location>
    </subcellularLocation>
</comment>
<evidence type="ECO:0000256" key="1">
    <source>
        <dbReference type="ARBA" id="ARBA00004604"/>
    </source>
</evidence>
<name>A0A7R9BPW1_9CRUS</name>
<dbReference type="CDD" id="cd01657">
    <property type="entry name" value="Ribosomal_L7_archeal_euk"/>
    <property type="match status" value="1"/>
</dbReference>
<evidence type="ECO:0000256" key="4">
    <source>
        <dbReference type="ARBA" id="ARBA00022980"/>
    </source>
</evidence>
<keyword evidence="7" id="KW-0687">Ribonucleoprotein</keyword>
<evidence type="ECO:0000256" key="5">
    <source>
        <dbReference type="ARBA" id="ARBA00023054"/>
    </source>
</evidence>
<dbReference type="Pfam" id="PF03914">
    <property type="entry name" value="CBF"/>
    <property type="match status" value="1"/>
</dbReference>
<gene>
    <name evidence="15" type="ORF">NMOB1V02_LOCUS6979</name>
</gene>
<feature type="domain" description="Nucleolar complex-associated protein 3 N-terminal" evidence="14">
    <location>
        <begin position="191"/>
        <end position="282"/>
    </location>
</feature>
<evidence type="ECO:0000256" key="7">
    <source>
        <dbReference type="ARBA" id="ARBA00023274"/>
    </source>
</evidence>
<evidence type="ECO:0000259" key="14">
    <source>
        <dbReference type="Pfam" id="PF07540"/>
    </source>
</evidence>
<dbReference type="InterPro" id="IPR016082">
    <property type="entry name" value="Ribosomal_uL30_ferredoxin-like"/>
</dbReference>
<dbReference type="GO" id="GO:1990904">
    <property type="term" value="C:ribonucleoprotein complex"/>
    <property type="evidence" value="ECO:0007669"/>
    <property type="project" value="UniProtKB-KW"/>
</dbReference>
<dbReference type="GO" id="GO:0005840">
    <property type="term" value="C:ribosome"/>
    <property type="evidence" value="ECO:0007669"/>
    <property type="project" value="UniProtKB-KW"/>
</dbReference>
<keyword evidence="16" id="KW-1185">Reference proteome</keyword>
<evidence type="ECO:0000259" key="12">
    <source>
        <dbReference type="Pfam" id="PF00327"/>
    </source>
</evidence>
<comment type="similarity">
    <text evidence="3">Belongs to the CBF/MAK21 family.</text>
</comment>
<evidence type="ECO:0000256" key="3">
    <source>
        <dbReference type="ARBA" id="ARBA00007797"/>
    </source>
</evidence>
<sequence length="1045" mass="118935">MVKTLPAKKGNSKNKAVIKVSAKNELRRKREVAGKLRRKNRKISRSKKRKDKLKSTIDPGSTEKVDGEHEDLDDLMDMLDPEYKSTAREKHRDVENSEQIEDDAEVFERAYINQRMRMYDGQRKKNLLPIKTSEGFVARTRDALFEAEEEDVDEKEDDDSTRIENEEPEETVHLTEEERRAKFAANVEEMRIKIGAWSSSLVEDPENNIEHLKHILAILNEGRSSVTPGLRQLAAVSLKEVFVDIIPGYCIQSHDVESKKVKKETLKLWKFENDLLHAYKSYLTKLESFAGFFKRHISSQDPANPNLISNFRTGIVAVNCMKDLLVAHPQFNYAVNLTKIIVNLAAHPHPEIGLPCNKALTLLFRQDNVGEVSLQAVKQLYALSKKKNYLLPARLFEPLLALRLHHVKADEEVRAEMQRKILDKQQEKRLSRREQKERKLVKIVKKDLELTDAEESAQKKEKFQTETLNVVFTIYFRVLKSRPNPKLLSACLEGLAKYSHLINLDFFPDLVNVLHELASQALVDEADMNDDDDDECDSGLGEEDDKAIRVGARLNAWQALHCVRAAFSIVSGEGKSLAIEPIRFYALLYYALLAVNATTPVRDQSATLDTLVTALTDRRKALSTSRCLAFCKRLLTMATHHAHPMALAYMNVCRVFMTTHKATSSLVDFGDDGPAGKDLFNPESRDPEHSMAQTAIAWELGVLQEHYNPVVSKFARHLACGCPPSGKGHLPMELAKLNVKEIFDEFAMGDGTRFRPVIPLPQPPTEKCFKGRSHVWKDPELRRLAHEAASAKCAFAKFVRIMEEVKKFPSEQVSVLARRRKRAESQAKEAKNFARARKIDYKKKKRTTFKHLEEFIRRAENRIQDGYRVQSSLQRRRNLENGLGDLVVVIMIRPVEGNHPSVKKVMSLLRLSVVNSAVFLLVNPATRRLLQIVEPYVTWGTPGVKVVRDLLYKRGNCYVNGKRTPIVSNELVELSLGEHQVICMEDLLMQIVTKGSGFEHCVDFLAPFRLNLPTGNWKKSKELFSKGGECGDRGEEINGLLERMI</sequence>
<evidence type="ECO:0000256" key="9">
    <source>
        <dbReference type="ARBA" id="ARBA00032937"/>
    </source>
</evidence>
<evidence type="ECO:0000256" key="6">
    <source>
        <dbReference type="ARBA" id="ARBA00023242"/>
    </source>
</evidence>
<dbReference type="InterPro" id="IPR005612">
    <property type="entry name" value="CCAAT-binding_factor"/>
</dbReference>
<evidence type="ECO:0000259" key="13">
    <source>
        <dbReference type="Pfam" id="PF03914"/>
    </source>
</evidence>
<dbReference type="InterPro" id="IPR016024">
    <property type="entry name" value="ARM-type_fold"/>
</dbReference>
<feature type="region of interest" description="Disordered" evidence="11">
    <location>
        <begin position="147"/>
        <end position="174"/>
    </location>
</feature>
<dbReference type="OrthoDB" id="10263597at2759"/>
<keyword evidence="5 10" id="KW-0175">Coiled coil</keyword>
<dbReference type="InterPro" id="IPR036919">
    <property type="entry name" value="Ribo_uL30_ferredoxin-like_sf"/>
</dbReference>
<accession>A0A7R9BPW1</accession>
<dbReference type="SUPFAM" id="SSF48371">
    <property type="entry name" value="ARM repeat"/>
    <property type="match status" value="1"/>
</dbReference>
<keyword evidence="4" id="KW-0689">Ribosomal protein</keyword>
<protein>
    <recommendedName>
        <fullName evidence="9">NOC3-like protein</fullName>
    </recommendedName>
    <alternativeName>
        <fullName evidence="8">Nucleolar complex-associated protein 3-like protein</fullName>
    </alternativeName>
</protein>
<dbReference type="Pfam" id="PF00327">
    <property type="entry name" value="Ribosomal_L30"/>
    <property type="match status" value="1"/>
</dbReference>
<evidence type="ECO:0000256" key="10">
    <source>
        <dbReference type="SAM" id="Coils"/>
    </source>
</evidence>
<dbReference type="PANTHER" id="PTHR14428:SF5">
    <property type="entry name" value="NUCLEOLAR COMPLEX PROTEIN 3 HOMOLOG"/>
    <property type="match status" value="1"/>
</dbReference>
<comment type="similarity">
    <text evidence="2">Belongs to the universal ribosomal protein uL30 family.</text>
</comment>
<dbReference type="AlphaFoldDB" id="A0A7R9BPW1"/>
<feature type="domain" description="Large ribosomal subunit protein uL30-like ferredoxin-like fold" evidence="12">
    <location>
        <begin position="888"/>
        <end position="937"/>
    </location>
</feature>
<feature type="region of interest" description="Disordered" evidence="11">
    <location>
        <begin position="22"/>
        <end position="74"/>
    </location>
</feature>
<dbReference type="Gene3D" id="3.30.1390.20">
    <property type="entry name" value="Ribosomal protein L30, ferredoxin-like fold domain"/>
    <property type="match status" value="1"/>
</dbReference>
<feature type="domain" description="CCAAT-binding factor" evidence="13">
    <location>
        <begin position="560"/>
        <end position="715"/>
    </location>
</feature>
<dbReference type="GO" id="GO:0003682">
    <property type="term" value="F:chromatin binding"/>
    <property type="evidence" value="ECO:0007669"/>
    <property type="project" value="TreeGrafter"/>
</dbReference>
<dbReference type="FunFam" id="3.30.1390.20:FF:000004">
    <property type="entry name" value="60S ribosomal protein L7"/>
    <property type="match status" value="1"/>
</dbReference>
<dbReference type="SUPFAM" id="SSF55129">
    <property type="entry name" value="Ribosomal protein L30p/L7e"/>
    <property type="match status" value="1"/>
</dbReference>
<feature type="compositionally biased region" description="Basic residues" evidence="11">
    <location>
        <begin position="26"/>
        <end position="52"/>
    </location>
</feature>
<evidence type="ECO:0000313" key="16">
    <source>
        <dbReference type="Proteomes" id="UP000678499"/>
    </source>
</evidence>
<keyword evidence="6" id="KW-0539">Nucleus</keyword>
<dbReference type="InterPro" id="IPR035808">
    <property type="entry name" value="Ribosomal_uL30_euk_arc"/>
</dbReference>
<dbReference type="InterPro" id="IPR011501">
    <property type="entry name" value="Noc3_N"/>
</dbReference>
<feature type="compositionally biased region" description="Basic and acidic residues" evidence="11">
    <location>
        <begin position="160"/>
        <end position="174"/>
    </location>
</feature>
<feature type="compositionally biased region" description="Acidic residues" evidence="11">
    <location>
        <begin position="147"/>
        <end position="159"/>
    </location>
</feature>